<name>A0ABP1Q9R1_9HEXA</name>
<keyword evidence="1" id="KW-0732">Signal</keyword>
<proteinExistence type="predicted"/>
<feature type="chain" id="PRO_5046533326" description="Secreted protein" evidence="1">
    <location>
        <begin position="23"/>
        <end position="160"/>
    </location>
</feature>
<reference evidence="2 3" key="1">
    <citation type="submission" date="2024-08" db="EMBL/GenBank/DDBJ databases">
        <authorList>
            <person name="Cucini C."/>
            <person name="Frati F."/>
        </authorList>
    </citation>
    <scope>NUCLEOTIDE SEQUENCE [LARGE SCALE GENOMIC DNA]</scope>
</reference>
<protein>
    <recommendedName>
        <fullName evidence="4">Secreted protein</fullName>
    </recommendedName>
</protein>
<sequence length="160" mass="17106">MHSIRLIFQVITLIGTLSRSGAHNGHSSQSKHCQQMSCDDPPKSANCIVVEPSDTSLPRPKGKHAECCPLWKCTETGQTDFFTFHATPKSIKGKNKGGTEIVSYGSTLGNGVEDIFNVVSSIATGNHGSFAFASSDGSPPPNEKDLFAEFANAFKGFSLK</sequence>
<comment type="caution">
    <text evidence="2">The sequence shown here is derived from an EMBL/GenBank/DDBJ whole genome shotgun (WGS) entry which is preliminary data.</text>
</comment>
<organism evidence="2 3">
    <name type="scientific">Orchesella dallaii</name>
    <dbReference type="NCBI Taxonomy" id="48710"/>
    <lineage>
        <taxon>Eukaryota</taxon>
        <taxon>Metazoa</taxon>
        <taxon>Ecdysozoa</taxon>
        <taxon>Arthropoda</taxon>
        <taxon>Hexapoda</taxon>
        <taxon>Collembola</taxon>
        <taxon>Entomobryomorpha</taxon>
        <taxon>Entomobryoidea</taxon>
        <taxon>Orchesellidae</taxon>
        <taxon>Orchesellinae</taxon>
        <taxon>Orchesella</taxon>
    </lineage>
</organism>
<evidence type="ECO:0000313" key="3">
    <source>
        <dbReference type="Proteomes" id="UP001642540"/>
    </source>
</evidence>
<feature type="signal peptide" evidence="1">
    <location>
        <begin position="1"/>
        <end position="22"/>
    </location>
</feature>
<dbReference type="Proteomes" id="UP001642540">
    <property type="component" value="Unassembled WGS sequence"/>
</dbReference>
<dbReference type="EMBL" id="CAXLJM020000027">
    <property type="protein sequence ID" value="CAL8095061.1"/>
    <property type="molecule type" value="Genomic_DNA"/>
</dbReference>
<gene>
    <name evidence="2" type="ORF">ODALV1_LOCUS8961</name>
</gene>
<keyword evidence="3" id="KW-1185">Reference proteome</keyword>
<evidence type="ECO:0000256" key="1">
    <source>
        <dbReference type="SAM" id="SignalP"/>
    </source>
</evidence>
<evidence type="ECO:0000313" key="2">
    <source>
        <dbReference type="EMBL" id="CAL8095061.1"/>
    </source>
</evidence>
<evidence type="ECO:0008006" key="4">
    <source>
        <dbReference type="Google" id="ProtNLM"/>
    </source>
</evidence>
<accession>A0ABP1Q9R1</accession>